<dbReference type="RefSeq" id="WP_096379463.1">
    <property type="nucleotide sequence ID" value="NZ_AP014940.1"/>
</dbReference>
<reference evidence="2 3" key="1">
    <citation type="journal article" date="2017" name="DNA Res.">
        <title>Complete genome sequence and expression profile of the commercial lytic enzyme producer Lysobacter enzymogenes M497-1.</title>
        <authorList>
            <person name="Takami H."/>
            <person name="Toyoda A."/>
            <person name="Uchiyama I."/>
            <person name="Itoh T."/>
            <person name="Takaki Y."/>
            <person name="Arai W."/>
            <person name="Nishi S."/>
            <person name="Kawai M."/>
            <person name="Shinya K."/>
            <person name="Ikeda H."/>
        </authorList>
    </citation>
    <scope>NUCLEOTIDE SEQUENCE [LARGE SCALE GENOMIC DNA]</scope>
    <source>
        <strain evidence="2 3">M497-1</strain>
    </source>
</reference>
<feature type="signal peptide" evidence="1">
    <location>
        <begin position="1"/>
        <end position="40"/>
    </location>
</feature>
<evidence type="ECO:0000256" key="1">
    <source>
        <dbReference type="SAM" id="SignalP"/>
    </source>
</evidence>
<dbReference type="AlphaFoldDB" id="A0AAU9AWA7"/>
<feature type="chain" id="PRO_5043773322" evidence="1">
    <location>
        <begin position="41"/>
        <end position="177"/>
    </location>
</feature>
<sequence length="177" mass="19286">MFETTLAVRRGAYKRASAPIAALRAFALIAALLFCTAAQADPVETERLMQQVRDERSALETNLQEAYAYMDSGQTAQAVASFALARANTTAIGLSLAEVLVEVRKSREQGQYTDAQALERARVRCGRVKETAGFIDASLVPMMQQPGAFGRALIDAQRAQFDRQFAPLELDLALSQA</sequence>
<proteinExistence type="predicted"/>
<gene>
    <name evidence="2" type="ORF">LEN_3623</name>
</gene>
<protein>
    <submittedName>
        <fullName evidence="2">Uncharacterized protein</fullName>
    </submittedName>
</protein>
<keyword evidence="1" id="KW-0732">Signal</keyword>
<organism evidence="2 3">
    <name type="scientific">Lysobacter enzymogenes</name>
    <dbReference type="NCBI Taxonomy" id="69"/>
    <lineage>
        <taxon>Bacteria</taxon>
        <taxon>Pseudomonadati</taxon>
        <taxon>Pseudomonadota</taxon>
        <taxon>Gammaproteobacteria</taxon>
        <taxon>Lysobacterales</taxon>
        <taxon>Lysobacteraceae</taxon>
        <taxon>Lysobacter</taxon>
    </lineage>
</organism>
<accession>A0AAU9AWA7</accession>
<dbReference type="EMBL" id="AP014940">
    <property type="protein sequence ID" value="BAV99110.1"/>
    <property type="molecule type" value="Genomic_DNA"/>
</dbReference>
<dbReference type="Proteomes" id="UP000218824">
    <property type="component" value="Chromosome"/>
</dbReference>
<evidence type="ECO:0000313" key="3">
    <source>
        <dbReference type="Proteomes" id="UP000218824"/>
    </source>
</evidence>
<dbReference type="GeneID" id="83065430"/>
<dbReference type="KEGG" id="lem:LEN_3623"/>
<name>A0AAU9AWA7_LYSEN</name>
<evidence type="ECO:0000313" key="2">
    <source>
        <dbReference type="EMBL" id="BAV99110.1"/>
    </source>
</evidence>